<dbReference type="OrthoDB" id="5806483at2759"/>
<comment type="caution">
    <text evidence="1">The sequence shown here is derived from an EMBL/GenBank/DDBJ whole genome shotgun (WGS) entry which is preliminary data.</text>
</comment>
<evidence type="ECO:0000313" key="2">
    <source>
        <dbReference type="Proteomes" id="UP000230233"/>
    </source>
</evidence>
<sequence>MAMNHREQLEATFSKTIENILESAGNTTAAFLPVLSGRSIELTVSAMEEYLKMLKELQHEYEKPASTNHSCLSPLLNDSMLIHRNQTVRSSKACLTSLQTSHEGVRCDISPMEIDHSRIGAIIEESTLLDPSVLMDESTHQRGFLADVSDMNGTVRSRNPSFNFNYISPVSTERSHRSAVSLKPLNNTIDFDADVSSILEDTPVSSRTRSRAIAGEDGNHSIIVMNDDEMRTPRAHNMTIDLTASDETPTSLNLWNVRLRPGSNRKIDNEIRKEIQRQLARENPSDLYNNFL</sequence>
<protein>
    <submittedName>
        <fullName evidence="1">Uncharacterized protein</fullName>
    </submittedName>
</protein>
<name>A0A2G5VJA5_9PELO</name>
<dbReference type="Proteomes" id="UP000230233">
    <property type="component" value="Chromosome I"/>
</dbReference>
<reference evidence="2" key="1">
    <citation type="submission" date="2017-10" db="EMBL/GenBank/DDBJ databases">
        <title>Rapid genome shrinkage in a self-fertile nematode reveals novel sperm competition proteins.</title>
        <authorList>
            <person name="Yin D."/>
            <person name="Schwarz E.M."/>
            <person name="Thomas C.G."/>
            <person name="Felde R.L."/>
            <person name="Korf I.F."/>
            <person name="Cutter A.D."/>
            <person name="Schartner C.M."/>
            <person name="Ralston E.J."/>
            <person name="Meyer B.J."/>
            <person name="Haag E.S."/>
        </authorList>
    </citation>
    <scope>NUCLEOTIDE SEQUENCE [LARGE SCALE GENOMIC DNA]</scope>
    <source>
        <strain evidence="2">JU1422</strain>
    </source>
</reference>
<keyword evidence="2" id="KW-1185">Reference proteome</keyword>
<accession>A0A2G5VJA5</accession>
<proteinExistence type="predicted"/>
<dbReference type="AlphaFoldDB" id="A0A2G5VJA5"/>
<evidence type="ECO:0000313" key="1">
    <source>
        <dbReference type="EMBL" id="PIC51834.1"/>
    </source>
</evidence>
<dbReference type="STRING" id="1611254.A0A2G5VJA5"/>
<organism evidence="1 2">
    <name type="scientific">Caenorhabditis nigoni</name>
    <dbReference type="NCBI Taxonomy" id="1611254"/>
    <lineage>
        <taxon>Eukaryota</taxon>
        <taxon>Metazoa</taxon>
        <taxon>Ecdysozoa</taxon>
        <taxon>Nematoda</taxon>
        <taxon>Chromadorea</taxon>
        <taxon>Rhabditida</taxon>
        <taxon>Rhabditina</taxon>
        <taxon>Rhabditomorpha</taxon>
        <taxon>Rhabditoidea</taxon>
        <taxon>Rhabditidae</taxon>
        <taxon>Peloderinae</taxon>
        <taxon>Caenorhabditis</taxon>
    </lineage>
</organism>
<dbReference type="EMBL" id="PDUG01000001">
    <property type="protein sequence ID" value="PIC51834.1"/>
    <property type="molecule type" value="Genomic_DNA"/>
</dbReference>
<gene>
    <name evidence="1" type="primary">Cnig_chr_I.g2186</name>
    <name evidence="1" type="ORF">B9Z55_002186</name>
</gene>